<dbReference type="PANTHER" id="PTHR14469:SF0">
    <property type="entry name" value="FAMILY WITH SEQUENCE SIMILARITY 113"/>
    <property type="match status" value="1"/>
</dbReference>
<dbReference type="SUPFAM" id="SSF52266">
    <property type="entry name" value="SGNH hydrolase"/>
    <property type="match status" value="1"/>
</dbReference>
<proteinExistence type="inferred from homology"/>
<sequence length="405" mass="46554">MKHVSHQQVSQLLHNKFIVVLGDSIQRAVYKDLVLLLQKEKYLTTKQLKTKGEMSFEQDCLVEGGCLSQMHNGSDYKEVRQFQSAHHLVRFYFVTRIYSRYMQSILDDFQHGLKPDVVIVNSCVWDISRYSSRWINDYKENLDRFFDELRNMLPEETLVIWNLTMPLGERIKGGFLVPEIEHKASHLRFDVVEANFYSGTLADAYGMDVLDLHFQFRFSLQHRTKDGVHWNALTHRRITSLLLQHTAQAWGVIWPSALTSVGEEDYTHTHTHKEACSATISWNLLWFRHPGDKRKVINKEGRRIFISLTFLSSSAGRGSGGHWPHSAPHPVEDKYSHTSYVSCSSLLFFNWKTNSLFFFQGVTLIFRDFLSSLMTVSLSSSLTPRPSASVISALTVDALTSTGEV</sequence>
<organism evidence="2">
    <name type="scientific">Stegastes partitus</name>
    <name type="common">bicolor damselfish</name>
    <dbReference type="NCBI Taxonomy" id="144197"/>
    <lineage>
        <taxon>Eukaryota</taxon>
        <taxon>Metazoa</taxon>
        <taxon>Chordata</taxon>
        <taxon>Craniata</taxon>
        <taxon>Vertebrata</taxon>
        <taxon>Euteleostomi</taxon>
        <taxon>Actinopterygii</taxon>
        <taxon>Neopterygii</taxon>
        <taxon>Teleostei</taxon>
        <taxon>Neoteleostei</taxon>
        <taxon>Acanthomorphata</taxon>
        <taxon>Ovalentaria</taxon>
        <taxon>Pomacentridae</taxon>
        <taxon>Stegastes</taxon>
    </lineage>
</organism>
<evidence type="ECO:0000256" key="1">
    <source>
        <dbReference type="ARBA" id="ARBA00037957"/>
    </source>
</evidence>
<comment type="similarity">
    <text evidence="1">Belongs to the PC-esterase family.</text>
</comment>
<protein>
    <submittedName>
        <fullName evidence="2">Family with sequence similarity 113</fullName>
    </submittedName>
</protein>
<dbReference type="AlphaFoldDB" id="A0A3B5B719"/>
<evidence type="ECO:0000313" key="2">
    <source>
        <dbReference type="Ensembl" id="ENSSPAP00000029343.1"/>
    </source>
</evidence>
<dbReference type="Ensembl" id="ENSSPAT00000029811.1">
    <property type="protein sequence ID" value="ENSSPAP00000029343.1"/>
    <property type="gene ID" value="ENSSPAG00000022067.1"/>
</dbReference>
<name>A0A3B5B719_9TELE</name>
<dbReference type="InterPro" id="IPR036514">
    <property type="entry name" value="SGNH_hydro_sf"/>
</dbReference>
<accession>A0A3B5B719</accession>
<dbReference type="Gene3D" id="3.40.50.1110">
    <property type="entry name" value="SGNH hydrolase"/>
    <property type="match status" value="1"/>
</dbReference>
<dbReference type="PANTHER" id="PTHR14469">
    <property type="entry name" value="SARCOMA ANTIGEN NY-SAR-23"/>
    <property type="match status" value="1"/>
</dbReference>
<dbReference type="GeneTree" id="ENSGT00390000002231"/>
<reference evidence="2" key="1">
    <citation type="submission" date="2023-09" db="UniProtKB">
        <authorList>
            <consortium name="Ensembl"/>
        </authorList>
    </citation>
    <scope>IDENTIFICATION</scope>
</reference>